<dbReference type="AlphaFoldDB" id="A0A9P7VZD6"/>
<comment type="caution">
    <text evidence="2">The sequence shown here is derived from an EMBL/GenBank/DDBJ whole genome shotgun (WGS) entry which is preliminary data.</text>
</comment>
<proteinExistence type="predicted"/>
<protein>
    <submittedName>
        <fullName evidence="2">Uncharacterized protein</fullName>
    </submittedName>
</protein>
<sequence>MPRILPRLIAKLADQPTQQQQHQQFFVRRKRQFSRHEPVPPRPSFDPSHYSESILLLPDNPITSSQQYVRRKTLPPRVFIAKGAKPRQGSMESPREMTAEERKWWSSPYLRMVSSSTRRCMVTQQDLPTDFLIRLGLLRLPAPRANRSDSRSIIMPDGLEHSKFATRRSGRSTYVLCWKRIFDNMDPSQSQNVFAYLFRRVTTNPHLHSLVVKQISHLLRVRILQELQLLADQMECWPKRNPVPPILRRLTREEFKDVKSTGTIPYPNAVALLVVPPLKSDPQSKRKIEGSMSSLPLTEEEEKVPPGVQCRPSIPLSTLYPSSSGEITAADLSQQLSGPQVPFYNGVSLFPARPQRASLHALLLRILTIERRARSSAVRAEANSLTSMKSAKGDQKGSHAFLLYSDDETIKRGDSAAIAVALWRLRMFEEGTDWDESSHWVLRRKYRSVDVLE</sequence>
<keyword evidence="3" id="KW-1185">Reference proteome</keyword>
<dbReference type="GeneID" id="66105226"/>
<feature type="region of interest" description="Disordered" evidence="1">
    <location>
        <begin position="280"/>
        <end position="308"/>
    </location>
</feature>
<name>A0A9P7VZD6_9AGAR</name>
<dbReference type="EMBL" id="MU250528">
    <property type="protein sequence ID" value="KAG7449337.1"/>
    <property type="molecule type" value="Genomic_DNA"/>
</dbReference>
<evidence type="ECO:0000256" key="1">
    <source>
        <dbReference type="SAM" id="MobiDB-lite"/>
    </source>
</evidence>
<dbReference type="OrthoDB" id="3363286at2759"/>
<accession>A0A9P7VZD6</accession>
<reference evidence="2" key="1">
    <citation type="submission" date="2020-11" db="EMBL/GenBank/DDBJ databases">
        <title>Adaptations for nitrogen fixation in a non-lichenized fungal sporocarp promotes dispersal by wood-feeding termites.</title>
        <authorList>
            <consortium name="DOE Joint Genome Institute"/>
            <person name="Koch R.A."/>
            <person name="Yoon G."/>
            <person name="Arayal U."/>
            <person name="Lail K."/>
            <person name="Amirebrahimi M."/>
            <person name="Labutti K."/>
            <person name="Lipzen A."/>
            <person name="Riley R."/>
            <person name="Barry K."/>
            <person name="Henrissat B."/>
            <person name="Grigoriev I.V."/>
            <person name="Herr J.R."/>
            <person name="Aime M.C."/>
        </authorList>
    </citation>
    <scope>NUCLEOTIDE SEQUENCE</scope>
    <source>
        <strain evidence="2">MCA 3950</strain>
    </source>
</reference>
<dbReference type="Proteomes" id="UP000812287">
    <property type="component" value="Unassembled WGS sequence"/>
</dbReference>
<organism evidence="2 3">
    <name type="scientific">Guyanagaster necrorhizus</name>
    <dbReference type="NCBI Taxonomy" id="856835"/>
    <lineage>
        <taxon>Eukaryota</taxon>
        <taxon>Fungi</taxon>
        <taxon>Dikarya</taxon>
        <taxon>Basidiomycota</taxon>
        <taxon>Agaricomycotina</taxon>
        <taxon>Agaricomycetes</taxon>
        <taxon>Agaricomycetidae</taxon>
        <taxon>Agaricales</taxon>
        <taxon>Marasmiineae</taxon>
        <taxon>Physalacriaceae</taxon>
        <taxon>Guyanagaster</taxon>
    </lineage>
</organism>
<gene>
    <name evidence="2" type="ORF">BT62DRAFT_887790</name>
</gene>
<dbReference type="RefSeq" id="XP_043042837.1">
    <property type="nucleotide sequence ID" value="XM_043182929.1"/>
</dbReference>
<evidence type="ECO:0000313" key="2">
    <source>
        <dbReference type="EMBL" id="KAG7449337.1"/>
    </source>
</evidence>
<evidence type="ECO:0000313" key="3">
    <source>
        <dbReference type="Proteomes" id="UP000812287"/>
    </source>
</evidence>